<sequence>MLTMQKHQTTETVTKLKDGESTGWIKVIKKPTSKTNVVSQASRLVTANPRSNNPIESQSNTLITESQACNLAEPRLSNLVAADPQTSADNNFDSNGLRTRNFVTIKSQQRITKSKPRVTLKQSSLSEFFRLENRI</sequence>
<reference evidence="1" key="1">
    <citation type="submission" date="2021-06" db="EMBL/GenBank/DDBJ databases">
        <authorList>
            <person name="Kallberg Y."/>
            <person name="Tangrot J."/>
            <person name="Rosling A."/>
        </authorList>
    </citation>
    <scope>NUCLEOTIDE SEQUENCE</scope>
    <source>
        <strain evidence="1">MA461A</strain>
    </source>
</reference>
<gene>
    <name evidence="1" type="ORF">RPERSI_LOCUS32929</name>
</gene>
<dbReference type="EMBL" id="CAJVQC010139811">
    <property type="protein sequence ID" value="CAG8843791.1"/>
    <property type="molecule type" value="Genomic_DNA"/>
</dbReference>
<name>A0ACA9SM45_9GLOM</name>
<dbReference type="Proteomes" id="UP000789920">
    <property type="component" value="Unassembled WGS sequence"/>
</dbReference>
<organism evidence="1 2">
    <name type="scientific">Racocetra persica</name>
    <dbReference type="NCBI Taxonomy" id="160502"/>
    <lineage>
        <taxon>Eukaryota</taxon>
        <taxon>Fungi</taxon>
        <taxon>Fungi incertae sedis</taxon>
        <taxon>Mucoromycota</taxon>
        <taxon>Glomeromycotina</taxon>
        <taxon>Glomeromycetes</taxon>
        <taxon>Diversisporales</taxon>
        <taxon>Gigasporaceae</taxon>
        <taxon>Racocetra</taxon>
    </lineage>
</organism>
<proteinExistence type="predicted"/>
<comment type="caution">
    <text evidence="1">The sequence shown here is derived from an EMBL/GenBank/DDBJ whole genome shotgun (WGS) entry which is preliminary data.</text>
</comment>
<evidence type="ECO:0000313" key="1">
    <source>
        <dbReference type="EMBL" id="CAG8843791.1"/>
    </source>
</evidence>
<protein>
    <submittedName>
        <fullName evidence="1">25147_t:CDS:1</fullName>
    </submittedName>
</protein>
<accession>A0ACA9SM45</accession>
<evidence type="ECO:0000313" key="2">
    <source>
        <dbReference type="Proteomes" id="UP000789920"/>
    </source>
</evidence>
<feature type="non-terminal residue" evidence="1">
    <location>
        <position position="135"/>
    </location>
</feature>
<keyword evidence="2" id="KW-1185">Reference proteome</keyword>